<dbReference type="AlphaFoldDB" id="A0A3B0T0N8"/>
<organism evidence="2">
    <name type="scientific">hydrothermal vent metagenome</name>
    <dbReference type="NCBI Taxonomy" id="652676"/>
    <lineage>
        <taxon>unclassified sequences</taxon>
        <taxon>metagenomes</taxon>
        <taxon>ecological metagenomes</taxon>
    </lineage>
</organism>
<evidence type="ECO:0008006" key="3">
    <source>
        <dbReference type="Google" id="ProtNLM"/>
    </source>
</evidence>
<keyword evidence="1" id="KW-0175">Coiled coil</keyword>
<protein>
    <recommendedName>
        <fullName evidence="3">Porin</fullName>
    </recommendedName>
</protein>
<evidence type="ECO:0000256" key="1">
    <source>
        <dbReference type="SAM" id="Coils"/>
    </source>
</evidence>
<dbReference type="EMBL" id="UOEJ01000135">
    <property type="protein sequence ID" value="VAW00556.1"/>
    <property type="molecule type" value="Genomic_DNA"/>
</dbReference>
<accession>A0A3B0T0N8</accession>
<dbReference type="InterPro" id="IPR023614">
    <property type="entry name" value="Porin_dom_sf"/>
</dbReference>
<proteinExistence type="predicted"/>
<dbReference type="Gene3D" id="2.40.160.10">
    <property type="entry name" value="Porin"/>
    <property type="match status" value="1"/>
</dbReference>
<sequence>MHKEFRKNFLSALLLVGMVFVNANSAQSQESEIDFKNKIRELEARISGLEQLKQELQDLKKRLEDRENTVTAKEEKLDTEIKSMKSLRKKLSVGEAEPAAKWHLAGYADVGFEAVSGDNRDSFVSGKFNPVFHFQYKDWLIFESELEIQTDADGATSIEVEYSQLDFLLHDNMTLVVGKFLSPIGQFQERLHPSWINRSMNAPPGFGHGGVQPTSEVGAMLRGGVQVSEDFIFTYSTFVGNGPRFGHDEDELELEGTGRDNDSNKAFGGRLAFVHQSSFELGLSYMDAGINSEAGILPDGDIELARKGDYRLWGADVAYSRGPWDIRAEYLNARNSPVGGTLAGGFDVTDWEAWYGQLAYRLSGISENPVVGKIEPVLRYGEFRVTVGDALQLSAEKRWNIGVNYWLAPTIVVKTGIEGRNYILTSRTDETRYKIQMAYGF</sequence>
<evidence type="ECO:0000313" key="2">
    <source>
        <dbReference type="EMBL" id="VAW00556.1"/>
    </source>
</evidence>
<feature type="coiled-coil region" evidence="1">
    <location>
        <begin position="32"/>
        <end position="76"/>
    </location>
</feature>
<dbReference type="SUPFAM" id="SSF56935">
    <property type="entry name" value="Porins"/>
    <property type="match status" value="1"/>
</dbReference>
<gene>
    <name evidence="2" type="ORF">MNBD_ALPHA01-856</name>
</gene>
<name>A0A3B0T0N8_9ZZZZ</name>
<reference evidence="2" key="1">
    <citation type="submission" date="2018-06" db="EMBL/GenBank/DDBJ databases">
        <authorList>
            <person name="Zhirakovskaya E."/>
        </authorList>
    </citation>
    <scope>NUCLEOTIDE SEQUENCE</scope>
</reference>